<dbReference type="AlphaFoldDB" id="A0A0J7IYH2"/>
<evidence type="ECO:0000259" key="2">
    <source>
        <dbReference type="PROSITE" id="PS51857"/>
    </source>
</evidence>
<evidence type="ECO:0000313" key="3">
    <source>
        <dbReference type="EMBL" id="KMQ70859.1"/>
    </source>
</evidence>
<dbReference type="STRING" id="1304281.ACM44_09495"/>
<dbReference type="RefSeq" id="WP_048499802.1">
    <property type="nucleotide sequence ID" value="NZ_LFNG01000012.1"/>
</dbReference>
<feature type="compositionally biased region" description="Basic and acidic residues" evidence="1">
    <location>
        <begin position="17"/>
        <end position="33"/>
    </location>
</feature>
<dbReference type="Pfam" id="PF00313">
    <property type="entry name" value="CSD"/>
    <property type="match status" value="1"/>
</dbReference>
<accession>A0A0J7IYH2</accession>
<evidence type="ECO:0000313" key="4">
    <source>
        <dbReference type="Proteomes" id="UP000035900"/>
    </source>
</evidence>
<dbReference type="Proteomes" id="UP000035900">
    <property type="component" value="Unassembled WGS sequence"/>
</dbReference>
<organism evidence="3 4">
    <name type="scientific">Chryseobacterium koreense CCUG 49689</name>
    <dbReference type="NCBI Taxonomy" id="1304281"/>
    <lineage>
        <taxon>Bacteria</taxon>
        <taxon>Pseudomonadati</taxon>
        <taxon>Bacteroidota</taxon>
        <taxon>Flavobacteriia</taxon>
        <taxon>Flavobacteriales</taxon>
        <taxon>Weeksellaceae</taxon>
        <taxon>Chryseobacterium group</taxon>
        <taxon>Chryseobacterium</taxon>
    </lineage>
</organism>
<dbReference type="InterPro" id="IPR012340">
    <property type="entry name" value="NA-bd_OB-fold"/>
</dbReference>
<dbReference type="GO" id="GO:0003676">
    <property type="term" value="F:nucleic acid binding"/>
    <property type="evidence" value="ECO:0007669"/>
    <property type="project" value="InterPro"/>
</dbReference>
<dbReference type="CDD" id="cd04458">
    <property type="entry name" value="CSP_CDS"/>
    <property type="match status" value="1"/>
</dbReference>
<feature type="domain" description="CSD" evidence="2">
    <location>
        <begin position="82"/>
        <end position="143"/>
    </location>
</feature>
<dbReference type="InterPro" id="IPR002059">
    <property type="entry name" value="CSP_DNA-bd"/>
</dbReference>
<reference evidence="3 4" key="1">
    <citation type="journal article" date="2004" name="Int. J. Syst. Evol. Microbiol.">
        <title>Kaistella koreensis gen. nov., sp. nov., a novel member of the Chryseobacterium-Bergeyella-Riemerella branch.</title>
        <authorList>
            <person name="Kim M.K."/>
            <person name="Im W.T."/>
            <person name="Shin Y.K."/>
            <person name="Lim J.H."/>
            <person name="Kim S.H."/>
            <person name="Lee B.C."/>
            <person name="Park M.Y."/>
            <person name="Lee K.Y."/>
            <person name="Lee S.T."/>
        </authorList>
    </citation>
    <scope>NUCLEOTIDE SEQUENCE [LARGE SCALE GENOMIC DNA]</scope>
    <source>
        <strain evidence="3 4">CCUG 49689</strain>
    </source>
</reference>
<sequence length="145" mass="16714">MSETFIKKEFKKKKLQKQQEKEKRREERKLNNDKGKNFKEMFMYVDEFGRLVETPPSEEDHVDVELSDIQLGAAPLIAESPVKSGTVSFVNSEKEYGFINHPKTGENLFFHFSNCAHPVKMGNKVSFEKVRSPKGFAAVNVQMLK</sequence>
<proteinExistence type="predicted"/>
<protein>
    <submittedName>
        <fullName evidence="3">Cold-shock protein</fullName>
    </submittedName>
</protein>
<dbReference type="OrthoDB" id="1493235at2"/>
<keyword evidence="4" id="KW-1185">Reference proteome</keyword>
<dbReference type="Gene3D" id="2.40.50.140">
    <property type="entry name" value="Nucleic acid-binding proteins"/>
    <property type="match status" value="1"/>
</dbReference>
<name>A0A0J7IYH2_9FLAO</name>
<dbReference type="PROSITE" id="PS51857">
    <property type="entry name" value="CSD_2"/>
    <property type="match status" value="1"/>
</dbReference>
<dbReference type="PATRIC" id="fig|1304281.5.peg.2047"/>
<dbReference type="SUPFAM" id="SSF50249">
    <property type="entry name" value="Nucleic acid-binding proteins"/>
    <property type="match status" value="1"/>
</dbReference>
<gene>
    <name evidence="3" type="ORF">ACM44_09495</name>
</gene>
<dbReference type="EMBL" id="LFNG01000012">
    <property type="protein sequence ID" value="KMQ70859.1"/>
    <property type="molecule type" value="Genomic_DNA"/>
</dbReference>
<feature type="region of interest" description="Disordered" evidence="1">
    <location>
        <begin position="1"/>
        <end position="33"/>
    </location>
</feature>
<comment type="caution">
    <text evidence="3">The sequence shown here is derived from an EMBL/GenBank/DDBJ whole genome shotgun (WGS) entry which is preliminary data.</text>
</comment>
<evidence type="ECO:0000256" key="1">
    <source>
        <dbReference type="SAM" id="MobiDB-lite"/>
    </source>
</evidence>